<evidence type="ECO:0000313" key="2">
    <source>
        <dbReference type="Proteomes" id="UP001066276"/>
    </source>
</evidence>
<dbReference type="AlphaFoldDB" id="A0AAV7TAX4"/>
<evidence type="ECO:0000313" key="1">
    <source>
        <dbReference type="EMBL" id="KAJ1173231.1"/>
    </source>
</evidence>
<sequence>MRAGPKSNKAGEVAVVRGGESCGSSRKREQPRILRLSVCVWRAVKKGAGSRQRHSGLERPWGKTLVGRRDPECDLAGEGCGVACVLLAKLGCLYTAAIVKGD</sequence>
<gene>
    <name evidence="1" type="ORF">NDU88_005070</name>
</gene>
<keyword evidence="2" id="KW-1185">Reference proteome</keyword>
<dbReference type="Proteomes" id="UP001066276">
    <property type="component" value="Chromosome 4_1"/>
</dbReference>
<comment type="caution">
    <text evidence="1">The sequence shown here is derived from an EMBL/GenBank/DDBJ whole genome shotgun (WGS) entry which is preliminary data.</text>
</comment>
<name>A0AAV7TAX4_PLEWA</name>
<dbReference type="EMBL" id="JANPWB010000007">
    <property type="protein sequence ID" value="KAJ1173231.1"/>
    <property type="molecule type" value="Genomic_DNA"/>
</dbReference>
<organism evidence="1 2">
    <name type="scientific">Pleurodeles waltl</name>
    <name type="common">Iberian ribbed newt</name>
    <dbReference type="NCBI Taxonomy" id="8319"/>
    <lineage>
        <taxon>Eukaryota</taxon>
        <taxon>Metazoa</taxon>
        <taxon>Chordata</taxon>
        <taxon>Craniata</taxon>
        <taxon>Vertebrata</taxon>
        <taxon>Euteleostomi</taxon>
        <taxon>Amphibia</taxon>
        <taxon>Batrachia</taxon>
        <taxon>Caudata</taxon>
        <taxon>Salamandroidea</taxon>
        <taxon>Salamandridae</taxon>
        <taxon>Pleurodelinae</taxon>
        <taxon>Pleurodeles</taxon>
    </lineage>
</organism>
<proteinExistence type="predicted"/>
<protein>
    <submittedName>
        <fullName evidence="1">Uncharacterized protein</fullName>
    </submittedName>
</protein>
<reference evidence="1" key="1">
    <citation type="journal article" date="2022" name="bioRxiv">
        <title>Sequencing and chromosome-scale assembly of the giantPleurodeles waltlgenome.</title>
        <authorList>
            <person name="Brown T."/>
            <person name="Elewa A."/>
            <person name="Iarovenko S."/>
            <person name="Subramanian E."/>
            <person name="Araus A.J."/>
            <person name="Petzold A."/>
            <person name="Susuki M."/>
            <person name="Suzuki K.-i.T."/>
            <person name="Hayashi T."/>
            <person name="Toyoda A."/>
            <person name="Oliveira C."/>
            <person name="Osipova E."/>
            <person name="Leigh N.D."/>
            <person name="Simon A."/>
            <person name="Yun M.H."/>
        </authorList>
    </citation>
    <scope>NUCLEOTIDE SEQUENCE</scope>
    <source>
        <strain evidence="1">20211129_DDA</strain>
        <tissue evidence="1">Liver</tissue>
    </source>
</reference>
<accession>A0AAV7TAX4</accession>